<dbReference type="OrthoDB" id="3266090at2759"/>
<organism evidence="1 2">
    <name type="scientific">Sparassis crispa</name>
    <dbReference type="NCBI Taxonomy" id="139825"/>
    <lineage>
        <taxon>Eukaryota</taxon>
        <taxon>Fungi</taxon>
        <taxon>Dikarya</taxon>
        <taxon>Basidiomycota</taxon>
        <taxon>Agaricomycotina</taxon>
        <taxon>Agaricomycetes</taxon>
        <taxon>Polyporales</taxon>
        <taxon>Sparassidaceae</taxon>
        <taxon>Sparassis</taxon>
    </lineage>
</organism>
<evidence type="ECO:0000313" key="1">
    <source>
        <dbReference type="EMBL" id="GBE88057.1"/>
    </source>
</evidence>
<reference evidence="1 2" key="1">
    <citation type="journal article" date="2018" name="Sci. Rep.">
        <title>Genome sequence of the cauliflower mushroom Sparassis crispa (Hanabiratake) and its association with beneficial usage.</title>
        <authorList>
            <person name="Kiyama R."/>
            <person name="Furutani Y."/>
            <person name="Kawaguchi K."/>
            <person name="Nakanishi T."/>
        </authorList>
    </citation>
    <scope>NUCLEOTIDE SEQUENCE [LARGE SCALE GENOMIC DNA]</scope>
</reference>
<dbReference type="RefSeq" id="XP_027618970.1">
    <property type="nucleotide sequence ID" value="XM_027763169.1"/>
</dbReference>
<comment type="caution">
    <text evidence="1">The sequence shown here is derived from an EMBL/GenBank/DDBJ whole genome shotgun (WGS) entry which is preliminary data.</text>
</comment>
<gene>
    <name evidence="1" type="ORF">SCP_1202860</name>
</gene>
<dbReference type="Proteomes" id="UP000287166">
    <property type="component" value="Unassembled WGS sequence"/>
</dbReference>
<name>A0A401H0V0_9APHY</name>
<sequence length="190" mass="21709">MSSLASDRYSCYERDDNGDLIPHGGTGYKLTRAALEAEREIWLKRAKARLPAPTTELPDKYNFMTLPDGSPDPPSIQYGIAVKFDKLLSYAKQKNLLEPAACKRGVALTSLSDMSIISDVIETLEVACNARLHWSIPWVPDYNGMIALYSNYTMFWEQLEEEHEQEVIKILQEELGVTEKPMWYWDISNQ</sequence>
<proteinExistence type="predicted"/>
<evidence type="ECO:0000313" key="2">
    <source>
        <dbReference type="Proteomes" id="UP000287166"/>
    </source>
</evidence>
<dbReference type="EMBL" id="BFAD01000012">
    <property type="protein sequence ID" value="GBE88057.1"/>
    <property type="molecule type" value="Genomic_DNA"/>
</dbReference>
<accession>A0A401H0V0</accession>
<dbReference type="AlphaFoldDB" id="A0A401H0V0"/>
<keyword evidence="2" id="KW-1185">Reference proteome</keyword>
<dbReference type="GeneID" id="38784974"/>
<protein>
    <submittedName>
        <fullName evidence="1">Uncharacterized protein</fullName>
    </submittedName>
</protein>
<dbReference type="InParanoid" id="A0A401H0V0"/>